<sequence>MNWFSRMHAARTPWLGWWLALALVIAPALGRMHEVLHAPTLSSIALASTPAEHSHTHGGIAAWFDGHSAQACLVLDQLGHGASNTPATVAASHLQPAQPPLWICVAHLLPAPARIFQARAPPEDFIA</sequence>
<evidence type="ECO:0000313" key="1">
    <source>
        <dbReference type="EMBL" id="MEZ2738864.1"/>
    </source>
</evidence>
<organism evidence="1 2">
    <name type="scientific">Comamonas jiangduensis</name>
    <dbReference type="NCBI Taxonomy" id="1194168"/>
    <lineage>
        <taxon>Bacteria</taxon>
        <taxon>Pseudomonadati</taxon>
        <taxon>Pseudomonadota</taxon>
        <taxon>Betaproteobacteria</taxon>
        <taxon>Burkholderiales</taxon>
        <taxon>Comamonadaceae</taxon>
        <taxon>Comamonas</taxon>
    </lineage>
</organism>
<protein>
    <submittedName>
        <fullName evidence="1">Uncharacterized protein</fullName>
    </submittedName>
</protein>
<keyword evidence="2" id="KW-1185">Reference proteome</keyword>
<evidence type="ECO:0000313" key="2">
    <source>
        <dbReference type="Proteomes" id="UP001567350"/>
    </source>
</evidence>
<comment type="caution">
    <text evidence="1">The sequence shown here is derived from an EMBL/GenBank/DDBJ whole genome shotgun (WGS) entry which is preliminary data.</text>
</comment>
<dbReference type="RefSeq" id="WP_370891126.1">
    <property type="nucleotide sequence ID" value="NZ_JBGJLR010000004.1"/>
</dbReference>
<dbReference type="EMBL" id="JBGJLR010000004">
    <property type="protein sequence ID" value="MEZ2738864.1"/>
    <property type="molecule type" value="Genomic_DNA"/>
</dbReference>
<dbReference type="Proteomes" id="UP001567350">
    <property type="component" value="Unassembled WGS sequence"/>
</dbReference>
<proteinExistence type="predicted"/>
<accession>A0ABV4IAI3</accession>
<gene>
    <name evidence="1" type="ORF">ACBP88_05195</name>
</gene>
<reference evidence="1 2" key="1">
    <citation type="submission" date="2024-08" db="EMBL/GenBank/DDBJ databases">
        <authorList>
            <person name="Feng Z."/>
            <person name="Ronholm J."/>
        </authorList>
    </citation>
    <scope>NUCLEOTIDE SEQUENCE [LARGE SCALE GENOMIC DNA]</scope>
    <source>
        <strain evidence="1 2">4-AB0-8</strain>
    </source>
</reference>
<name>A0ABV4IAI3_9BURK</name>